<accession>A0A1Y1Z5I4</accession>
<dbReference type="InterPro" id="IPR011990">
    <property type="entry name" value="TPR-like_helical_dom_sf"/>
</dbReference>
<dbReference type="EMBL" id="MCFE01000024">
    <property type="protein sequence ID" value="ORY05531.1"/>
    <property type="molecule type" value="Genomic_DNA"/>
</dbReference>
<dbReference type="FunCoup" id="A0A1Y1Z5I4">
    <property type="interactions" value="19"/>
</dbReference>
<dbReference type="STRING" id="1314790.A0A1Y1Z5I4"/>
<dbReference type="SMART" id="SM00671">
    <property type="entry name" value="SEL1"/>
    <property type="match status" value="6"/>
</dbReference>
<evidence type="ECO:0000313" key="2">
    <source>
        <dbReference type="EMBL" id="ORY05531.1"/>
    </source>
</evidence>
<dbReference type="InterPro" id="IPR006597">
    <property type="entry name" value="Sel1-like"/>
</dbReference>
<protein>
    <submittedName>
        <fullName evidence="2">HCP-like protein</fullName>
    </submittedName>
</protein>
<dbReference type="Pfam" id="PF08238">
    <property type="entry name" value="Sel1"/>
    <property type="match status" value="7"/>
</dbReference>
<organism evidence="2 3">
    <name type="scientific">Basidiobolus meristosporus CBS 931.73</name>
    <dbReference type="NCBI Taxonomy" id="1314790"/>
    <lineage>
        <taxon>Eukaryota</taxon>
        <taxon>Fungi</taxon>
        <taxon>Fungi incertae sedis</taxon>
        <taxon>Zoopagomycota</taxon>
        <taxon>Entomophthoromycotina</taxon>
        <taxon>Basidiobolomycetes</taxon>
        <taxon>Basidiobolales</taxon>
        <taxon>Basidiobolaceae</taxon>
        <taxon>Basidiobolus</taxon>
    </lineage>
</organism>
<sequence length="379" mass="42317">MSAATQRTSLTLVNEESALGMYRETAKKTNDPRIQLEFAKYLISSSTIFGDPNAKDGSPSLKKLLDEAIFWIKRLQKAGHPEAMYIFATWLEQGMYNFPQNLDKALSLYKSSSKCGFVKSTFKVGEFYERRKEYSRAVQFYLKAASGGDVSANYRLGTAYLYGEIKLKQHLNQAMLYLARSAKEANVDCSDGAYLYGIILAGDFKKVDISTLHHDLEMGQEYIEKAANLGYSPALFRLGACYEFGELGYSVDPIKSIEYYREGAEKGNPDCQMGLSGWFASGAEGILEQNDDLAYNWCFQAASKGLPKAEFAMGCYYEIGVGVPMDSHNANNWYLKAAAHGSQDAQRRLANGPSVTPRRRDIGTIRRKEKHDQGDCIVS</sequence>
<dbReference type="AlphaFoldDB" id="A0A1Y1Z5I4"/>
<dbReference type="OrthoDB" id="272077at2759"/>
<dbReference type="Proteomes" id="UP000193498">
    <property type="component" value="Unassembled WGS sequence"/>
</dbReference>
<evidence type="ECO:0000256" key="1">
    <source>
        <dbReference type="ARBA" id="ARBA00022737"/>
    </source>
</evidence>
<dbReference type="PANTHER" id="PTHR46430">
    <property type="entry name" value="PROTEIN SKT5-RELATED"/>
    <property type="match status" value="1"/>
</dbReference>
<evidence type="ECO:0000313" key="3">
    <source>
        <dbReference type="Proteomes" id="UP000193498"/>
    </source>
</evidence>
<dbReference type="Gene3D" id="1.25.40.10">
    <property type="entry name" value="Tetratricopeptide repeat domain"/>
    <property type="match status" value="2"/>
</dbReference>
<dbReference type="InParanoid" id="A0A1Y1Z5I4"/>
<gene>
    <name evidence="2" type="ORF">K493DRAFT_310942</name>
</gene>
<dbReference type="PANTHER" id="PTHR46430:SF2">
    <property type="entry name" value="CHITIN SYNTHASE REGULATORY FACTOR 4"/>
    <property type="match status" value="1"/>
</dbReference>
<name>A0A1Y1Z5I4_9FUNG</name>
<keyword evidence="3" id="KW-1185">Reference proteome</keyword>
<reference evidence="2 3" key="1">
    <citation type="submission" date="2016-07" db="EMBL/GenBank/DDBJ databases">
        <title>Pervasive Adenine N6-methylation of Active Genes in Fungi.</title>
        <authorList>
            <consortium name="DOE Joint Genome Institute"/>
            <person name="Mondo S.J."/>
            <person name="Dannebaum R.O."/>
            <person name="Kuo R.C."/>
            <person name="Labutti K."/>
            <person name="Haridas S."/>
            <person name="Kuo A."/>
            <person name="Salamov A."/>
            <person name="Ahrendt S.R."/>
            <person name="Lipzen A."/>
            <person name="Sullivan W."/>
            <person name="Andreopoulos W.B."/>
            <person name="Clum A."/>
            <person name="Lindquist E."/>
            <person name="Daum C."/>
            <person name="Ramamoorthy G.K."/>
            <person name="Gryganskyi A."/>
            <person name="Culley D."/>
            <person name="Magnuson J.K."/>
            <person name="James T.Y."/>
            <person name="O'Malley M.A."/>
            <person name="Stajich J.E."/>
            <person name="Spatafora J.W."/>
            <person name="Visel A."/>
            <person name="Grigoriev I.V."/>
        </authorList>
    </citation>
    <scope>NUCLEOTIDE SEQUENCE [LARGE SCALE GENOMIC DNA]</scope>
    <source>
        <strain evidence="2 3">CBS 931.73</strain>
    </source>
</reference>
<dbReference type="InterPro" id="IPR051726">
    <property type="entry name" value="Chitin_Synth_Reg"/>
</dbReference>
<comment type="caution">
    <text evidence="2">The sequence shown here is derived from an EMBL/GenBank/DDBJ whole genome shotgun (WGS) entry which is preliminary data.</text>
</comment>
<keyword evidence="1" id="KW-0677">Repeat</keyword>
<proteinExistence type="predicted"/>
<dbReference type="SUPFAM" id="SSF81901">
    <property type="entry name" value="HCP-like"/>
    <property type="match status" value="2"/>
</dbReference>